<sequence>MPGFALGVAEKTGAIVTHSESHFAQVLMAANYGISYEDVATFADDRASRVIASLCDPQVAALWMYNGGRLKQAHKTKGVMLAIVKALQNRLKGDALRSFRSMLRGLKGKMHGQSFAVGVYGQKPILGYCYGTGIMTLLALAGIGRPVHCPLFMDAGLYVEYEDWRLAQQLRDLAGAIMGHLRLVVLPPLEPQNYLAEHARKQQGVLEGFVICGLLQIVHATVTGFMANKRQPVILMMEYLDFGDEPQLLRELGLAHRSGKAQIVAVCSGYKCLKDDSHSYKFDQALHEFMSSAPDVPVFGGLPIGHDRPNHVVPMGWGKLYCPQRGQVEYRMEFNQLIDGNFEMLRKTRDMVVDNEDDILHANIQYPGASVRNSRSATPTTPRRKLSLGRRSSVAASEVQPPAATPLSYATAPAPNSQYATAPAPNAQFGGGASLRQPDLAAAPGTPRKGPSTPRSNSPHSNRGMTPRGHSPHLQANGDYAAPASYRSVQNGANGYAPMTGGYQGVGDSYQNGAATYQSTAAGYQGVGDKYQNGAPTYQSTISGSPAVPGSYQRPSDSYQNGASSYMPAGGAYQGASDRPHAGAGYQSQNSSYQSSAGYSGSGYHGAGQYPAYATESGAGYSAMRPQEAAGYAKPLHESAGTSMLRSDPQRRRSGPESQRRRSGPEMQAAARGNDAPPTAQYSDMGGAPHMRPPSASIPGSADFPDQYEGRGQAAYRGYAAPSYVSYDGSGSVNSDALPSTYMSYSGPSYVAPQASSMGTPVSMGIPASYSYPSNTPLY</sequence>
<feature type="region of interest" description="Disordered" evidence="1">
    <location>
        <begin position="535"/>
        <end position="599"/>
    </location>
</feature>
<feature type="domain" description="LD-carboxypeptidase C-terminal" evidence="2">
    <location>
        <begin position="208"/>
        <end position="316"/>
    </location>
</feature>
<feature type="compositionally biased region" description="Polar residues" evidence="1">
    <location>
        <begin position="371"/>
        <end position="381"/>
    </location>
</feature>
<reference evidence="3" key="1">
    <citation type="submission" date="2021-01" db="EMBL/GenBank/DDBJ databases">
        <authorList>
            <person name="Corre E."/>
            <person name="Pelletier E."/>
            <person name="Niang G."/>
            <person name="Scheremetjew M."/>
            <person name="Finn R."/>
            <person name="Kale V."/>
            <person name="Holt S."/>
            <person name="Cochrane G."/>
            <person name="Meng A."/>
            <person name="Brown T."/>
            <person name="Cohen L."/>
        </authorList>
    </citation>
    <scope>NUCLEOTIDE SEQUENCE</scope>
    <source>
        <strain evidence="3">CCMP1594</strain>
    </source>
</reference>
<dbReference type="Gene3D" id="3.50.30.60">
    <property type="entry name" value="LD-carboxypeptidase A C-terminal domain-like"/>
    <property type="match status" value="1"/>
</dbReference>
<name>A0A7S4LMD0_9EUGL</name>
<dbReference type="InterPro" id="IPR040921">
    <property type="entry name" value="Peptidase_S66C"/>
</dbReference>
<evidence type="ECO:0000256" key="1">
    <source>
        <dbReference type="SAM" id="MobiDB-lite"/>
    </source>
</evidence>
<feature type="compositionally biased region" description="Low complexity" evidence="1">
    <location>
        <begin position="583"/>
        <end position="599"/>
    </location>
</feature>
<evidence type="ECO:0000259" key="2">
    <source>
        <dbReference type="Pfam" id="PF17676"/>
    </source>
</evidence>
<accession>A0A7S4LMD0</accession>
<feature type="compositionally biased region" description="Basic and acidic residues" evidence="1">
    <location>
        <begin position="648"/>
        <end position="664"/>
    </location>
</feature>
<proteinExistence type="predicted"/>
<dbReference type="SUPFAM" id="SSF141986">
    <property type="entry name" value="LD-carboxypeptidase A C-terminal domain-like"/>
    <property type="match status" value="1"/>
</dbReference>
<evidence type="ECO:0000313" key="3">
    <source>
        <dbReference type="EMBL" id="CAE0838620.1"/>
    </source>
</evidence>
<dbReference type="Pfam" id="PF17676">
    <property type="entry name" value="Peptidase_S66C"/>
    <property type="match status" value="1"/>
</dbReference>
<organism evidence="3">
    <name type="scientific">Eutreptiella gymnastica</name>
    <dbReference type="NCBI Taxonomy" id="73025"/>
    <lineage>
        <taxon>Eukaryota</taxon>
        <taxon>Discoba</taxon>
        <taxon>Euglenozoa</taxon>
        <taxon>Euglenida</taxon>
        <taxon>Spirocuta</taxon>
        <taxon>Euglenophyceae</taxon>
        <taxon>Eutreptiales</taxon>
        <taxon>Eutreptiaceae</taxon>
        <taxon>Eutreptiella</taxon>
    </lineage>
</organism>
<feature type="compositionally biased region" description="Polar residues" evidence="1">
    <location>
        <begin position="535"/>
        <end position="544"/>
    </location>
</feature>
<gene>
    <name evidence="3" type="ORF">EGYM00163_LOCUS49992</name>
</gene>
<feature type="region of interest" description="Disordered" evidence="1">
    <location>
        <begin position="370"/>
        <end position="478"/>
    </location>
</feature>
<dbReference type="AlphaFoldDB" id="A0A7S4LMD0"/>
<feature type="region of interest" description="Disordered" evidence="1">
    <location>
        <begin position="632"/>
        <end position="709"/>
    </location>
</feature>
<feature type="compositionally biased region" description="Polar residues" evidence="1">
    <location>
        <begin position="453"/>
        <end position="464"/>
    </location>
</feature>
<feature type="compositionally biased region" description="Polar residues" evidence="1">
    <location>
        <begin position="553"/>
        <end position="564"/>
    </location>
</feature>
<dbReference type="InterPro" id="IPR027461">
    <property type="entry name" value="Carboxypeptidase_A_C_sf"/>
</dbReference>
<protein>
    <recommendedName>
        <fullName evidence="2">LD-carboxypeptidase C-terminal domain-containing protein</fullName>
    </recommendedName>
</protein>
<dbReference type="EMBL" id="HBJA01145534">
    <property type="protein sequence ID" value="CAE0838620.1"/>
    <property type="molecule type" value="Transcribed_RNA"/>
</dbReference>